<dbReference type="PANTHER" id="PTHR21106:SF2">
    <property type="entry name" value="NADH DEHYDROGENASE [UBIQUINONE] 1 BETA SUBCOMPLEX SUBUNIT 6"/>
    <property type="match status" value="1"/>
</dbReference>
<dbReference type="EMBL" id="HBUF01160646">
    <property type="protein sequence ID" value="CAG6650021.1"/>
    <property type="molecule type" value="Transcribed_RNA"/>
</dbReference>
<proteinExistence type="predicted"/>
<accession>A0A8D8RJ66</accession>
<reference evidence="2" key="1">
    <citation type="submission" date="2021-05" db="EMBL/GenBank/DDBJ databases">
        <authorList>
            <person name="Alioto T."/>
            <person name="Alioto T."/>
            <person name="Gomez Garrido J."/>
        </authorList>
    </citation>
    <scope>NUCLEOTIDE SEQUENCE</scope>
</reference>
<name>A0A8D8RJ66_9HEMI</name>
<dbReference type="AlphaFoldDB" id="A0A8D8RJ66"/>
<feature type="compositionally biased region" description="Polar residues" evidence="1">
    <location>
        <begin position="75"/>
        <end position="85"/>
    </location>
</feature>
<organism evidence="2">
    <name type="scientific">Cacopsylla melanoneura</name>
    <dbReference type="NCBI Taxonomy" id="428564"/>
    <lineage>
        <taxon>Eukaryota</taxon>
        <taxon>Metazoa</taxon>
        <taxon>Ecdysozoa</taxon>
        <taxon>Arthropoda</taxon>
        <taxon>Hexapoda</taxon>
        <taxon>Insecta</taxon>
        <taxon>Pterygota</taxon>
        <taxon>Neoptera</taxon>
        <taxon>Paraneoptera</taxon>
        <taxon>Hemiptera</taxon>
        <taxon>Sternorrhyncha</taxon>
        <taxon>Psylloidea</taxon>
        <taxon>Psyllidae</taxon>
        <taxon>Psyllinae</taxon>
        <taxon>Cacopsylla</taxon>
    </lineage>
</organism>
<feature type="compositionally biased region" description="Low complexity" evidence="1">
    <location>
        <begin position="95"/>
        <end position="107"/>
    </location>
</feature>
<sequence>MGGGGPKRYRPDTGGIAPMNLEGRMAFERERLFGMTDAERVWLAQFVKYQHLSPHEPVEVPEIYQELYISPSQQRRVPIQYNGSSKPLPPKPAGNQYYKKNNPNNNV</sequence>
<protein>
    <submittedName>
        <fullName evidence="2">Uncharacterized protein</fullName>
    </submittedName>
</protein>
<dbReference type="EMBL" id="HBUF01160647">
    <property type="protein sequence ID" value="CAG6650023.1"/>
    <property type="molecule type" value="Transcribed_RNA"/>
</dbReference>
<evidence type="ECO:0000256" key="1">
    <source>
        <dbReference type="SAM" id="MobiDB-lite"/>
    </source>
</evidence>
<evidence type="ECO:0000313" key="2">
    <source>
        <dbReference type="EMBL" id="CAG6650021.1"/>
    </source>
</evidence>
<feature type="region of interest" description="Disordered" evidence="1">
    <location>
        <begin position="75"/>
        <end position="107"/>
    </location>
</feature>
<dbReference type="EMBL" id="HBUF01160648">
    <property type="protein sequence ID" value="CAG6650025.1"/>
    <property type="molecule type" value="Transcribed_RNA"/>
</dbReference>
<dbReference type="PANTHER" id="PTHR21106">
    <property type="entry name" value="NADH DEHYDROGENASE [UBIQUINONE] 1 BETA SUBCOMPLEX SUBUNIT 6"/>
    <property type="match status" value="1"/>
</dbReference>